<dbReference type="SUPFAM" id="SSF50129">
    <property type="entry name" value="GroES-like"/>
    <property type="match status" value="1"/>
</dbReference>
<dbReference type="InterPro" id="IPR050129">
    <property type="entry name" value="Zn_alcohol_dh"/>
</dbReference>
<dbReference type="Pfam" id="PF08240">
    <property type="entry name" value="ADH_N"/>
    <property type="match status" value="1"/>
</dbReference>
<dbReference type="EMBL" id="JQ844238">
    <property type="protein sequence ID" value="AGS53623.1"/>
    <property type="molecule type" value="Genomic_DNA"/>
</dbReference>
<dbReference type="Gene3D" id="3.90.180.10">
    <property type="entry name" value="Medium-chain alcohol dehydrogenases, catalytic domain"/>
    <property type="match status" value="1"/>
</dbReference>
<proteinExistence type="predicted"/>
<evidence type="ECO:0000256" key="1">
    <source>
        <dbReference type="ARBA" id="ARBA00023002"/>
    </source>
</evidence>
<accession>A0A806K1U1</accession>
<evidence type="ECO:0000259" key="3">
    <source>
        <dbReference type="Pfam" id="PF08240"/>
    </source>
</evidence>
<dbReference type="GO" id="GO:0016491">
    <property type="term" value="F:oxidoreductase activity"/>
    <property type="evidence" value="ECO:0007669"/>
    <property type="project" value="UniProtKB-KW"/>
</dbReference>
<dbReference type="PANTHER" id="PTHR43401:SF2">
    <property type="entry name" value="L-THREONINE 3-DEHYDROGENASE"/>
    <property type="match status" value="1"/>
</dbReference>
<dbReference type="InterPro" id="IPR011032">
    <property type="entry name" value="GroES-like_sf"/>
</dbReference>
<name>A0A806K1U1_9BACT</name>
<dbReference type="PANTHER" id="PTHR43401">
    <property type="entry name" value="L-THREONINE 3-DEHYDROGENASE"/>
    <property type="match status" value="1"/>
</dbReference>
<dbReference type="Pfam" id="PF00107">
    <property type="entry name" value="ADH_zinc_N"/>
    <property type="match status" value="1"/>
</dbReference>
<reference evidence="4" key="1">
    <citation type="submission" date="2012-03" db="EMBL/GenBank/DDBJ databases">
        <title>Functional metagenomics reveals considerable lignocellulase gene clusters in the gut microbiome of a wood-feeding higher termite.</title>
        <authorList>
            <person name="Liu N."/>
        </authorList>
    </citation>
    <scope>NUCLEOTIDE SEQUENCE</scope>
</reference>
<feature type="domain" description="Alcohol dehydrogenase-like N-terminal" evidence="3">
    <location>
        <begin position="24"/>
        <end position="130"/>
    </location>
</feature>
<dbReference type="Gene3D" id="3.40.50.720">
    <property type="entry name" value="NAD(P)-binding Rossmann-like Domain"/>
    <property type="match status" value="1"/>
</dbReference>
<feature type="domain" description="Alcohol dehydrogenase-like C-terminal" evidence="2">
    <location>
        <begin position="169"/>
        <end position="293"/>
    </location>
</feature>
<dbReference type="SUPFAM" id="SSF51735">
    <property type="entry name" value="NAD(P)-binding Rossmann-fold domains"/>
    <property type="match status" value="1"/>
</dbReference>
<dbReference type="InterPro" id="IPR013149">
    <property type="entry name" value="ADH-like_C"/>
</dbReference>
<sequence>MKAIRYLGANRLELQDIPCPETPSGWARIKVSHSGICGTDLNIYGGGHPRAQAPLTMGHEFSGTLENDVDRFKSGVPVTIYPLISCGSCLPCQSGNAHVCNTLGLYGIDKDGGMAEYALVPRQNVVPLPDELPFALGALVEPIAVAVHTLRETGFMPGDDALVFGAGTIGLCVAIALRRFGAREVIVVENDASRLALASSLGFETVDPAQTDVIAFSSEKTNGNSFDRVYDCAGAASVATALLDVVRVRGQIVIVASYKKPAEMPLFKGMAKETSIHFVRVYRVRDVEIAVDLALCEPLFGKIITHVLPAERAQEGFDLMLTKGSGACKVMFKFD</sequence>
<evidence type="ECO:0000313" key="4">
    <source>
        <dbReference type="EMBL" id="AGS53623.1"/>
    </source>
</evidence>
<organism evidence="4">
    <name type="scientific">uncultured bacterium contig00074</name>
    <dbReference type="NCBI Taxonomy" id="1181553"/>
    <lineage>
        <taxon>Bacteria</taxon>
        <taxon>environmental samples</taxon>
    </lineage>
</organism>
<protein>
    <submittedName>
        <fullName evidence="4">Threonine dehydrogenase</fullName>
    </submittedName>
</protein>
<evidence type="ECO:0000259" key="2">
    <source>
        <dbReference type="Pfam" id="PF00107"/>
    </source>
</evidence>
<keyword evidence="1" id="KW-0560">Oxidoreductase</keyword>
<dbReference type="InterPro" id="IPR013154">
    <property type="entry name" value="ADH-like_N"/>
</dbReference>
<dbReference type="AlphaFoldDB" id="A0A806K1U1"/>
<dbReference type="InterPro" id="IPR036291">
    <property type="entry name" value="NAD(P)-bd_dom_sf"/>
</dbReference>